<dbReference type="EMBL" id="RCMV01000212">
    <property type="protein sequence ID" value="KAG3221608.1"/>
    <property type="molecule type" value="Genomic_DNA"/>
</dbReference>
<dbReference type="Proteomes" id="UP000760860">
    <property type="component" value="Unassembled WGS sequence"/>
</dbReference>
<protein>
    <submittedName>
        <fullName evidence="2">Uncharacterized protein</fullName>
    </submittedName>
</protein>
<dbReference type="AlphaFoldDB" id="A0A8T1CZW1"/>
<evidence type="ECO:0000256" key="1">
    <source>
        <dbReference type="SAM" id="MobiDB-lite"/>
    </source>
</evidence>
<dbReference type="EMBL" id="RCMK01000404">
    <property type="protein sequence ID" value="KAG2930872.1"/>
    <property type="molecule type" value="Genomic_DNA"/>
</dbReference>
<organism evidence="2 4">
    <name type="scientific">Phytophthora cactorum</name>
    <dbReference type="NCBI Taxonomy" id="29920"/>
    <lineage>
        <taxon>Eukaryota</taxon>
        <taxon>Sar</taxon>
        <taxon>Stramenopiles</taxon>
        <taxon>Oomycota</taxon>
        <taxon>Peronosporomycetes</taxon>
        <taxon>Peronosporales</taxon>
        <taxon>Peronosporaceae</taxon>
        <taxon>Phytophthora</taxon>
    </lineage>
</organism>
<proteinExistence type="predicted"/>
<feature type="compositionally biased region" description="Low complexity" evidence="1">
    <location>
        <begin position="77"/>
        <end position="94"/>
    </location>
</feature>
<dbReference type="Proteomes" id="UP000736787">
    <property type="component" value="Unassembled WGS sequence"/>
</dbReference>
<accession>A0A8T1CZW1</accession>
<sequence length="102" mass="10815">MNKPVVSSGGATASSNLLHVLVTTFTAFTSRIRTVRSSMSCQFVVHLNGTIFLSSPSYHFISHDVKSIFTPLRITQSSPSKNSSAAPSTTSASTVMSCPYGV</sequence>
<evidence type="ECO:0000313" key="3">
    <source>
        <dbReference type="EMBL" id="KAG3221608.1"/>
    </source>
</evidence>
<name>A0A8T1CZW1_9STRA</name>
<comment type="caution">
    <text evidence="2">The sequence shown here is derived from an EMBL/GenBank/DDBJ whole genome shotgun (WGS) entry which is preliminary data.</text>
</comment>
<evidence type="ECO:0000313" key="4">
    <source>
        <dbReference type="Proteomes" id="UP000736787"/>
    </source>
</evidence>
<gene>
    <name evidence="2" type="ORF">PC117_g13631</name>
    <name evidence="3" type="ORF">PC129_g7664</name>
</gene>
<evidence type="ECO:0000313" key="2">
    <source>
        <dbReference type="EMBL" id="KAG2930872.1"/>
    </source>
</evidence>
<feature type="region of interest" description="Disordered" evidence="1">
    <location>
        <begin position="75"/>
        <end position="102"/>
    </location>
</feature>
<reference evidence="2" key="1">
    <citation type="submission" date="2018-10" db="EMBL/GenBank/DDBJ databases">
        <title>Effector identification in a new, highly contiguous assembly of the strawberry crown rot pathogen Phytophthora cactorum.</title>
        <authorList>
            <person name="Armitage A.D."/>
            <person name="Nellist C.F."/>
            <person name="Bates H."/>
            <person name="Vickerstaff R.J."/>
            <person name="Harrison R.J."/>
        </authorList>
    </citation>
    <scope>NUCLEOTIDE SEQUENCE</scope>
    <source>
        <strain evidence="2">4040</strain>
        <strain evidence="3">P421</strain>
    </source>
</reference>